<proteinExistence type="predicted"/>
<dbReference type="KEGG" id="asim:FE240_08390"/>
<keyword evidence="2" id="KW-1185">Reference proteome</keyword>
<dbReference type="Proteomes" id="UP000594034">
    <property type="component" value="Chromosome"/>
</dbReference>
<dbReference type="EMBL" id="CP040449">
    <property type="protein sequence ID" value="QFI54708.1"/>
    <property type="molecule type" value="Genomic_DNA"/>
</dbReference>
<protein>
    <submittedName>
        <fullName evidence="1">DUF429 domain-containing protein</fullName>
    </submittedName>
</protein>
<reference evidence="1 2" key="1">
    <citation type="submission" date="2019-05" db="EMBL/GenBank/DDBJ databases">
        <title>OXA-830, a novel chromosomally encoded expanded-spectrum class D beta-lactamase in Aeromonas simiae.</title>
        <authorList>
            <person name="Zhou W."/>
            <person name="Chen Q."/>
        </authorList>
    </citation>
    <scope>NUCLEOTIDE SEQUENCE [LARGE SCALE GENOMIC DNA]</scope>
    <source>
        <strain evidence="1 2">A6</strain>
    </source>
</reference>
<evidence type="ECO:0000313" key="1">
    <source>
        <dbReference type="EMBL" id="QFI54708.1"/>
    </source>
</evidence>
<gene>
    <name evidence="1" type="ORF">FE240_08390</name>
</gene>
<accession>A0A5J6WXZ6</accession>
<dbReference type="RefSeq" id="WP_193004139.1">
    <property type="nucleotide sequence ID" value="NZ_CP040449.1"/>
</dbReference>
<evidence type="ECO:0000313" key="2">
    <source>
        <dbReference type="Proteomes" id="UP000594034"/>
    </source>
</evidence>
<organism evidence="1 2">
    <name type="scientific">Aeromonas simiae</name>
    <dbReference type="NCBI Taxonomy" id="218936"/>
    <lineage>
        <taxon>Bacteria</taxon>
        <taxon>Pseudomonadati</taxon>
        <taxon>Pseudomonadota</taxon>
        <taxon>Gammaproteobacteria</taxon>
        <taxon>Aeromonadales</taxon>
        <taxon>Aeromonadaceae</taxon>
        <taxon>Aeromonas</taxon>
    </lineage>
</organism>
<dbReference type="AlphaFoldDB" id="A0A5J6WXZ6"/>
<name>A0A5J6WXZ6_9GAMM</name>
<sequence>MRMFDAIGLGWDVGGWQGQSQAIAAVGWRRGEPLQWLGISTAFRLSSRSTPTLTHLLMPALRSEERLSWVLSAPAVTLGVDAPLAFPRALCALLQGKETAPPLIPEREIDNPYAYRECERWLHQHYGKKPLSASFDRLGNNATLAMALLRSWNIPIVPVQPYREGMVAIETYPALAKPNGRRGQATSALHALLPEAVMAGSDPYDAALCALMALQHAAGGGCDALPSLVFAPPEMPKEEGWIYHFASR</sequence>